<reference evidence="2 3" key="1">
    <citation type="submission" date="2016-11" db="EMBL/GenBank/DDBJ databases">
        <authorList>
            <person name="Jaros S."/>
            <person name="Januszkiewicz K."/>
            <person name="Wedrychowicz H."/>
        </authorList>
    </citation>
    <scope>NUCLEOTIDE SEQUENCE [LARGE SCALE GENOMIC DNA]</scope>
    <source>
        <strain evidence="2 3">DSM 45627</strain>
    </source>
</reference>
<name>A0A1M5GXN3_9ACTN</name>
<organism evidence="2 3">
    <name type="scientific">Jatrophihabitans endophyticus</name>
    <dbReference type="NCBI Taxonomy" id="1206085"/>
    <lineage>
        <taxon>Bacteria</taxon>
        <taxon>Bacillati</taxon>
        <taxon>Actinomycetota</taxon>
        <taxon>Actinomycetes</taxon>
        <taxon>Jatrophihabitantales</taxon>
        <taxon>Jatrophihabitantaceae</taxon>
        <taxon>Jatrophihabitans</taxon>
    </lineage>
</organism>
<protein>
    <submittedName>
        <fullName evidence="2">Uncharacterized protein</fullName>
    </submittedName>
</protein>
<evidence type="ECO:0000313" key="3">
    <source>
        <dbReference type="Proteomes" id="UP000186132"/>
    </source>
</evidence>
<dbReference type="Proteomes" id="UP000186132">
    <property type="component" value="Unassembled WGS sequence"/>
</dbReference>
<sequence>MSERTEQAGQSSPAIGGPTTDLSPAAMPPCPWWCSDTNPDHRTDFESSDWNDPSVKFRIHTHVFGRTAAAVVQDERHEAGRVTLVPAYVAFYYDQAETPEEALDLARAIEAAGDLLRRVVEGREPPSAGQAPSWATTHEDVEGGIRWEHTAVSPVGRAVTIFATDSVSISGDGAVSLTRSPVEVYVGEDDRALSPQQAAEFAQTVLDTVATMGDAR</sequence>
<evidence type="ECO:0000313" key="2">
    <source>
        <dbReference type="EMBL" id="SHG08474.1"/>
    </source>
</evidence>
<gene>
    <name evidence="2" type="ORF">SAMN05443575_1326</name>
</gene>
<proteinExistence type="predicted"/>
<keyword evidence="3" id="KW-1185">Reference proteome</keyword>
<feature type="region of interest" description="Disordered" evidence="1">
    <location>
        <begin position="1"/>
        <end position="31"/>
    </location>
</feature>
<accession>A0A1M5GXN3</accession>
<dbReference type="AlphaFoldDB" id="A0A1M5GXN3"/>
<dbReference type="EMBL" id="FQVU01000002">
    <property type="protein sequence ID" value="SHG08474.1"/>
    <property type="molecule type" value="Genomic_DNA"/>
</dbReference>
<evidence type="ECO:0000256" key="1">
    <source>
        <dbReference type="SAM" id="MobiDB-lite"/>
    </source>
</evidence>